<feature type="transmembrane region" description="Helical" evidence="15">
    <location>
        <begin position="706"/>
        <end position="730"/>
    </location>
</feature>
<feature type="transmembrane region" description="Helical" evidence="15">
    <location>
        <begin position="870"/>
        <end position="897"/>
    </location>
</feature>
<feature type="transmembrane region" description="Helical" evidence="15">
    <location>
        <begin position="773"/>
        <end position="799"/>
    </location>
</feature>
<feature type="transmembrane region" description="Helical" evidence="15">
    <location>
        <begin position="12"/>
        <end position="31"/>
    </location>
</feature>
<dbReference type="InterPro" id="IPR017852">
    <property type="entry name" value="GPI_EtnP_transferase_1_C"/>
</dbReference>
<dbReference type="InterPro" id="IPR017850">
    <property type="entry name" value="Alkaline_phosphatase_core_sf"/>
</dbReference>
<comment type="similarity">
    <text evidence="4">Belongs to the PIGG/PIGN/PIGO family. PIGN subfamily.</text>
</comment>
<feature type="domain" description="Sulfatase N-terminal" evidence="16">
    <location>
        <begin position="302"/>
        <end position="391"/>
    </location>
</feature>
<evidence type="ECO:0000256" key="6">
    <source>
        <dbReference type="ARBA" id="ARBA00020831"/>
    </source>
</evidence>
<gene>
    <name evidence="19 20" type="primary">LOC108566352</name>
</gene>
<organism evidence="18 20">
    <name type="scientific">Nicrophorus vespilloides</name>
    <name type="common">Boreal carrion beetle</name>
    <dbReference type="NCBI Taxonomy" id="110193"/>
    <lineage>
        <taxon>Eukaryota</taxon>
        <taxon>Metazoa</taxon>
        <taxon>Ecdysozoa</taxon>
        <taxon>Arthropoda</taxon>
        <taxon>Hexapoda</taxon>
        <taxon>Insecta</taxon>
        <taxon>Pterygota</taxon>
        <taxon>Neoptera</taxon>
        <taxon>Endopterygota</taxon>
        <taxon>Coleoptera</taxon>
        <taxon>Polyphaga</taxon>
        <taxon>Staphyliniformia</taxon>
        <taxon>Silphidae</taxon>
        <taxon>Nicrophorinae</taxon>
        <taxon>Nicrophorus</taxon>
    </lineage>
</organism>
<keyword evidence="11 15" id="KW-1133">Transmembrane helix</keyword>
<keyword evidence="13" id="KW-0325">Glycoprotein</keyword>
<dbReference type="GeneID" id="108566352"/>
<feature type="region of interest" description="Disordered" evidence="14">
    <location>
        <begin position="1183"/>
        <end position="1206"/>
    </location>
</feature>
<feature type="transmembrane region" description="Helical" evidence="15">
    <location>
        <begin position="742"/>
        <end position="761"/>
    </location>
</feature>
<evidence type="ECO:0000256" key="5">
    <source>
        <dbReference type="ARBA" id="ARBA00008779"/>
    </source>
</evidence>
<keyword evidence="10" id="KW-0256">Endoplasmic reticulum</keyword>
<comment type="pathway">
    <text evidence="3">Glycolipid biosynthesis; glycosylphosphatidylinositol-anchor biosynthesis.</text>
</comment>
<comment type="cofactor">
    <cofactor evidence="1">
        <name>Ca(2+)</name>
        <dbReference type="ChEBI" id="CHEBI:29108"/>
    </cofactor>
</comment>
<dbReference type="Pfam" id="PF04987">
    <property type="entry name" value="PigN"/>
    <property type="match status" value="1"/>
</dbReference>
<dbReference type="InterPro" id="IPR000917">
    <property type="entry name" value="Sulfatase_N"/>
</dbReference>
<proteinExistence type="inferred from homology"/>
<evidence type="ECO:0000256" key="11">
    <source>
        <dbReference type="ARBA" id="ARBA00022989"/>
    </source>
</evidence>
<feature type="domain" description="GPI ethanolamine phosphate transferase 1 C-terminal" evidence="17">
    <location>
        <begin position="487"/>
        <end position="932"/>
    </location>
</feature>
<evidence type="ECO:0000256" key="3">
    <source>
        <dbReference type="ARBA" id="ARBA00004687"/>
    </source>
</evidence>
<dbReference type="Pfam" id="PF00884">
    <property type="entry name" value="Sulfatase"/>
    <property type="match status" value="1"/>
</dbReference>
<feature type="transmembrane region" description="Helical" evidence="15">
    <location>
        <begin position="836"/>
        <end position="858"/>
    </location>
</feature>
<feature type="transmembrane region" description="Helical" evidence="15">
    <location>
        <begin position="667"/>
        <end position="685"/>
    </location>
</feature>
<protein>
    <recommendedName>
        <fullName evidence="6">GPI ethanolamine phosphate transferase 1</fullName>
    </recommendedName>
</protein>
<name>A0ABM1N4B9_NICVS</name>
<feature type="compositionally biased region" description="Basic and acidic residues" evidence="14">
    <location>
        <begin position="1196"/>
        <end position="1206"/>
    </location>
</feature>
<dbReference type="InterPro" id="IPR007070">
    <property type="entry name" value="GPI_EtnP_transferase_1"/>
</dbReference>
<feature type="transmembrane region" description="Helical" evidence="15">
    <location>
        <begin position="909"/>
        <end position="927"/>
    </location>
</feature>
<dbReference type="InterPro" id="IPR037671">
    <property type="entry name" value="PIGN_N"/>
</dbReference>
<feature type="transmembrane region" description="Helical" evidence="15">
    <location>
        <begin position="599"/>
        <end position="617"/>
    </location>
</feature>
<keyword evidence="18" id="KW-1185">Reference proteome</keyword>
<dbReference type="GO" id="GO:0016740">
    <property type="term" value="F:transferase activity"/>
    <property type="evidence" value="ECO:0007669"/>
    <property type="project" value="UniProtKB-KW"/>
</dbReference>
<evidence type="ECO:0000313" key="20">
    <source>
        <dbReference type="RefSeq" id="XP_017781669.1"/>
    </source>
</evidence>
<evidence type="ECO:0000313" key="19">
    <source>
        <dbReference type="RefSeq" id="XP_017781668.1"/>
    </source>
</evidence>
<keyword evidence="7" id="KW-0337">GPI-anchor biosynthesis</keyword>
<feature type="transmembrane region" description="Helical" evidence="15">
    <location>
        <begin position="538"/>
        <end position="555"/>
    </location>
</feature>
<evidence type="ECO:0000256" key="8">
    <source>
        <dbReference type="ARBA" id="ARBA00022679"/>
    </source>
</evidence>
<evidence type="ECO:0000256" key="10">
    <source>
        <dbReference type="ARBA" id="ARBA00022824"/>
    </source>
</evidence>
<dbReference type="PANTHER" id="PTHR12250:SF0">
    <property type="entry name" value="GPI ETHANOLAMINE PHOSPHATE TRANSFERASE 1"/>
    <property type="match status" value="1"/>
</dbReference>
<feature type="transmembrane region" description="Helical" evidence="15">
    <location>
        <begin position="494"/>
        <end position="517"/>
    </location>
</feature>
<dbReference type="PANTHER" id="PTHR12250">
    <property type="entry name" value="PHOSPHATIDYLINOSITOL GLYCAN, CLASS N"/>
    <property type="match status" value="1"/>
</dbReference>
<evidence type="ECO:0000256" key="15">
    <source>
        <dbReference type="SAM" id="Phobius"/>
    </source>
</evidence>
<keyword evidence="9 15" id="KW-0812">Transmembrane</keyword>
<dbReference type="Proteomes" id="UP000695000">
    <property type="component" value="Unplaced"/>
</dbReference>
<dbReference type="SUPFAM" id="SSF53649">
    <property type="entry name" value="Alkaline phosphatase-like"/>
    <property type="match status" value="1"/>
</dbReference>
<comment type="subcellular location">
    <subcellularLocation>
        <location evidence="2">Endoplasmic reticulum membrane</location>
        <topology evidence="2">Multi-pass membrane protein</topology>
    </subcellularLocation>
</comment>
<feature type="transmembrane region" description="Helical" evidence="15">
    <location>
        <begin position="644"/>
        <end position="661"/>
    </location>
</feature>
<evidence type="ECO:0000259" key="17">
    <source>
        <dbReference type="Pfam" id="PF04987"/>
    </source>
</evidence>
<comment type="similarity">
    <text evidence="5">Belongs to the sulfatase family.</text>
</comment>
<evidence type="ECO:0000256" key="14">
    <source>
        <dbReference type="SAM" id="MobiDB-lite"/>
    </source>
</evidence>
<accession>A0ABM1N4B9</accession>
<evidence type="ECO:0000256" key="12">
    <source>
        <dbReference type="ARBA" id="ARBA00023136"/>
    </source>
</evidence>
<reference evidence="19 20" key="1">
    <citation type="submission" date="2025-05" db="UniProtKB">
        <authorList>
            <consortium name="RefSeq"/>
        </authorList>
    </citation>
    <scope>IDENTIFICATION</scope>
    <source>
        <tissue evidence="19 20">Whole Larva</tissue>
    </source>
</reference>
<feature type="transmembrane region" description="Helical" evidence="15">
    <location>
        <begin position="623"/>
        <end position="639"/>
    </location>
</feature>
<evidence type="ECO:0000313" key="18">
    <source>
        <dbReference type="Proteomes" id="UP000695000"/>
    </source>
</evidence>
<evidence type="ECO:0000256" key="13">
    <source>
        <dbReference type="ARBA" id="ARBA00023180"/>
    </source>
</evidence>
<dbReference type="Gene3D" id="3.40.720.10">
    <property type="entry name" value="Alkaline Phosphatase, subunit A"/>
    <property type="match status" value="2"/>
</dbReference>
<keyword evidence="8 19" id="KW-0808">Transferase</keyword>
<feature type="transmembrane region" description="Helical" evidence="15">
    <location>
        <begin position="561"/>
        <end position="578"/>
    </location>
</feature>
<dbReference type="CDD" id="cd16020">
    <property type="entry name" value="GPI_EPT_1"/>
    <property type="match status" value="1"/>
</dbReference>
<feature type="transmembrane region" description="Helical" evidence="15">
    <location>
        <begin position="939"/>
        <end position="963"/>
    </location>
</feature>
<keyword evidence="12 15" id="KW-0472">Membrane</keyword>
<dbReference type="RefSeq" id="XP_017781668.1">
    <property type="nucleotide sequence ID" value="XM_017926179.1"/>
</dbReference>
<evidence type="ECO:0000256" key="1">
    <source>
        <dbReference type="ARBA" id="ARBA00001913"/>
    </source>
</evidence>
<feature type="region of interest" description="Disordered" evidence="14">
    <location>
        <begin position="1005"/>
        <end position="1024"/>
    </location>
</feature>
<dbReference type="RefSeq" id="XP_017781669.1">
    <property type="nucleotide sequence ID" value="XM_017926180.1"/>
</dbReference>
<evidence type="ECO:0000259" key="16">
    <source>
        <dbReference type="Pfam" id="PF00884"/>
    </source>
</evidence>
<evidence type="ECO:0000256" key="4">
    <source>
        <dbReference type="ARBA" id="ARBA00008400"/>
    </source>
</evidence>
<evidence type="ECO:0000256" key="2">
    <source>
        <dbReference type="ARBA" id="ARBA00004477"/>
    </source>
</evidence>
<evidence type="ECO:0000256" key="7">
    <source>
        <dbReference type="ARBA" id="ARBA00022502"/>
    </source>
</evidence>
<evidence type="ECO:0000256" key="9">
    <source>
        <dbReference type="ARBA" id="ARBA00022692"/>
    </source>
</evidence>
<sequence length="1206" mass="137396">MKQESRSFTKLWIGGILIHLTVLGLILDLYFKSPVNTGMTPYKSDKPFAQRAVLFVADGLRAETFFNSKNHRTPYLSQLCNGTGAFGVINTRVPTESRPGHVAILAGLYEDPSAIFTGWKANLVSFDSIINQSNYVWALGSPDIVNIFPKLDTCKLHVASYNPEDEDFSGRSSTINLDTWVFDQMKKLMTQHHPCLADIIKLEQKLKTIQYEKQQYSVLREQCISDNKGCQGELCPHEENLCLSKLNKVLVPLMAAEIDMFAHMTVLKNNCKATCSELCEEGNFFFLHLLGMDSAGHIHKPNSKEYFNNLIAVDKGIHATVEAVDKFYGDNATVYIFTSDHGMTNWGSHGDGSDHETKVPYIVWGKGIKGSSNPHDMEQADLAPLIATLIGAPIPINSVGVLQEQLLDGSAVEIAQALLVNVKQISEQYLILCKTFENTLLFKEFLSFTEGNTVESQIANLKLLLENGKTDMVIMKCHKLIEDLKHGITYLSNYYYIPKMVCIMSGFISWMVALLVSTLDPPRNRRYIQEYISNLESQIFKILASVMLIIISFLYNLNSSYTAYIYALFPAIVIITACSNDDLMGKLISTNFNKKTRDFMIFLISSLMIQFLVKSFFNKIYCAVIFGILFLWMFFVNINRHVKILWMACCAILIALLYYPTTTNFTYIGFGLGVCVWLLFYLNVIRSKLREFVEASHYKRTFFWKALINIPLLLFTLSVCNSIYIANSFINENGVFMMNKSISWIMTVLALVSIFLSPTTIYGRFGQIASCLIVPLTLMSVNIDLFVYTVIVGTLYLWIRIEGTIYNSYYNLNYIYYNALHDLKTSTRLSDFRKTFIYLSLVIGYYFAIGNIASVNGFDPMWTRAYVSTFNPILMCLLIILKMVIPFFIITCAFHTVNLLTKANSVSTFKILLLYCDQMVINFILRIRNEGSWKDIGQSLSHFVIMEAMILVIIIFYAFSYYITRQKMPYHKKMFEVICKEQLNENEWGIINQYRHMRQDSRIQFDDDKSEPPNTSLESVFAPNVPVNPTTDDDKVFKKPAIPKMKKRKNIPCRFGHTDFGTEVDYIDPIARFPPGKLPLNTITDRSQMELPTPLHCDPSSINAPGPSNIMSEAGPSRIHHKLKREIKNLKRQSNPGILNEPMQLRPLPCMKSKIKKFKASKKGLIIRPVIPELPNEFVQAMLQSEPMPISADSNTPKRKDDKEDD</sequence>